<organism evidence="1 2">
    <name type="scientific">Dovyalis caffra</name>
    <dbReference type="NCBI Taxonomy" id="77055"/>
    <lineage>
        <taxon>Eukaryota</taxon>
        <taxon>Viridiplantae</taxon>
        <taxon>Streptophyta</taxon>
        <taxon>Embryophyta</taxon>
        <taxon>Tracheophyta</taxon>
        <taxon>Spermatophyta</taxon>
        <taxon>Magnoliopsida</taxon>
        <taxon>eudicotyledons</taxon>
        <taxon>Gunneridae</taxon>
        <taxon>Pentapetalae</taxon>
        <taxon>rosids</taxon>
        <taxon>fabids</taxon>
        <taxon>Malpighiales</taxon>
        <taxon>Salicaceae</taxon>
        <taxon>Flacourtieae</taxon>
        <taxon>Dovyalis</taxon>
    </lineage>
</organism>
<protein>
    <submittedName>
        <fullName evidence="1">Uncharacterized protein</fullName>
    </submittedName>
</protein>
<dbReference type="AlphaFoldDB" id="A0AAV1RPL0"/>
<reference evidence="1 2" key="1">
    <citation type="submission" date="2024-01" db="EMBL/GenBank/DDBJ databases">
        <authorList>
            <person name="Waweru B."/>
        </authorList>
    </citation>
    <scope>NUCLEOTIDE SEQUENCE [LARGE SCALE GENOMIC DNA]</scope>
</reference>
<evidence type="ECO:0000313" key="2">
    <source>
        <dbReference type="Proteomes" id="UP001314170"/>
    </source>
</evidence>
<sequence length="172" mass="19264">MALVRLLKIKRMGQGFVEAFGYIDGMFGTGEDGYGVCLYDDLVVLHTGVYVLVRGRVKRGDKVIVSGGRETNGFKEVYGREMGLLGIDYHRFGLNKESWRGHFKCGEGRLWWIMGVIFHFGLEFGDEGMIVVRSVAMIWARKLQGMARACKGLTRGSWQHGLLRARGKGNLG</sequence>
<dbReference type="EMBL" id="CAWUPB010001108">
    <property type="protein sequence ID" value="CAK7337686.1"/>
    <property type="molecule type" value="Genomic_DNA"/>
</dbReference>
<dbReference type="Proteomes" id="UP001314170">
    <property type="component" value="Unassembled WGS sequence"/>
</dbReference>
<proteinExistence type="predicted"/>
<accession>A0AAV1RPL0</accession>
<name>A0AAV1RPL0_9ROSI</name>
<gene>
    <name evidence="1" type="ORF">DCAF_LOCUS12724</name>
</gene>
<evidence type="ECO:0000313" key="1">
    <source>
        <dbReference type="EMBL" id="CAK7337686.1"/>
    </source>
</evidence>
<comment type="caution">
    <text evidence="1">The sequence shown here is derived from an EMBL/GenBank/DDBJ whole genome shotgun (WGS) entry which is preliminary data.</text>
</comment>
<keyword evidence="2" id="KW-1185">Reference proteome</keyword>